<dbReference type="InterPro" id="IPR000086">
    <property type="entry name" value="NUDIX_hydrolase_dom"/>
</dbReference>
<feature type="domain" description="Nudix hydrolase" evidence="1">
    <location>
        <begin position="60"/>
        <end position="205"/>
    </location>
</feature>
<organism evidence="2 3">
    <name type="scientific">Gemelliphila asaccharolytica</name>
    <dbReference type="NCBI Taxonomy" id="502393"/>
    <lineage>
        <taxon>Bacteria</taxon>
        <taxon>Bacillati</taxon>
        <taxon>Bacillota</taxon>
        <taxon>Bacilli</taxon>
        <taxon>Bacillales</taxon>
        <taxon>Gemellaceae</taxon>
        <taxon>Gemelliphila</taxon>
    </lineage>
</organism>
<protein>
    <submittedName>
        <fullName evidence="2">MutT/NUDIX family protein</fullName>
    </submittedName>
</protein>
<comment type="caution">
    <text evidence="2">The sequence shown here is derived from an EMBL/GenBank/DDBJ whole genome shotgun (WGS) entry which is preliminary data.</text>
</comment>
<evidence type="ECO:0000313" key="2">
    <source>
        <dbReference type="EMBL" id="KXB58676.1"/>
    </source>
</evidence>
<sequence>MIVNKYDEQILVVKRKNLFDNEKNFFNGFLNIENEKVKNIIENFKNYEVKRRGNMENDFSYKQLIGYTIIKDKNTGEILVYTRLSGGGEGRLHGKSSVGVGGHMNDVENKNILDIVKINAAREIEEEIGINISLVINNIRLVGLINDDNTEVGKVHIGLVYIVEIDKKNVIEKEKDSLLIRWLNTSDAKKISNYESWSEFLKPIF</sequence>
<proteinExistence type="predicted"/>
<dbReference type="Gene3D" id="3.90.79.10">
    <property type="entry name" value="Nucleoside Triphosphate Pyrophosphohydrolase"/>
    <property type="match status" value="1"/>
</dbReference>
<accession>A0ABR5TMX4</accession>
<dbReference type="Proteomes" id="UP000070467">
    <property type="component" value="Unassembled WGS sequence"/>
</dbReference>
<evidence type="ECO:0000313" key="3">
    <source>
        <dbReference type="Proteomes" id="UP000070467"/>
    </source>
</evidence>
<dbReference type="PROSITE" id="PS51462">
    <property type="entry name" value="NUDIX"/>
    <property type="match status" value="1"/>
</dbReference>
<dbReference type="InterPro" id="IPR015797">
    <property type="entry name" value="NUDIX_hydrolase-like_dom_sf"/>
</dbReference>
<evidence type="ECO:0000259" key="1">
    <source>
        <dbReference type="PROSITE" id="PS51462"/>
    </source>
</evidence>
<reference evidence="2 3" key="1">
    <citation type="submission" date="2016-01" db="EMBL/GenBank/DDBJ databases">
        <authorList>
            <person name="Mitreva M."/>
            <person name="Pepin K.H."/>
            <person name="Mihindukulasuriya K.A."/>
            <person name="Fulton R."/>
            <person name="Fronick C."/>
            <person name="O'Laughlin M."/>
            <person name="Miner T."/>
            <person name="Herter B."/>
            <person name="Rosa B.A."/>
            <person name="Cordes M."/>
            <person name="Tomlinson C."/>
            <person name="Wollam A."/>
            <person name="Palsikar V.B."/>
            <person name="Mardis E.R."/>
            <person name="Wilson R.K."/>
        </authorList>
    </citation>
    <scope>NUCLEOTIDE SEQUENCE [LARGE SCALE GENOMIC DNA]</scope>
    <source>
        <strain evidence="2 3">KA00071</strain>
    </source>
</reference>
<dbReference type="SUPFAM" id="SSF55811">
    <property type="entry name" value="Nudix"/>
    <property type="match status" value="1"/>
</dbReference>
<keyword evidence="3" id="KW-1185">Reference proteome</keyword>
<gene>
    <name evidence="2" type="ORF">HMPREF1871_00442</name>
</gene>
<name>A0ABR5TMX4_9BACL</name>
<dbReference type="EMBL" id="LSDB01000008">
    <property type="protein sequence ID" value="KXB58676.1"/>
    <property type="molecule type" value="Genomic_DNA"/>
</dbReference>